<reference evidence="7 8" key="1">
    <citation type="submission" date="2018-01" db="EMBL/GenBank/DDBJ databases">
        <title>Genomic Encyclopedia of Archaeal and Bacterial Type Strains, Phase II (KMG-II): from individual species to whole genera.</title>
        <authorList>
            <person name="Goeker M."/>
        </authorList>
    </citation>
    <scope>NUCLEOTIDE SEQUENCE [LARGE SCALE GENOMIC DNA]</scope>
    <source>
        <strain evidence="7 8">DSM 17023</strain>
    </source>
</reference>
<evidence type="ECO:0000313" key="8">
    <source>
        <dbReference type="Proteomes" id="UP000236959"/>
    </source>
</evidence>
<dbReference type="Gene3D" id="3.30.420.40">
    <property type="match status" value="2"/>
</dbReference>
<gene>
    <name evidence="7" type="ORF">CLV41_1205</name>
</gene>
<name>A0A2S3UJK6_9HYPH</name>
<evidence type="ECO:0000259" key="6">
    <source>
        <dbReference type="Pfam" id="PF21546"/>
    </source>
</evidence>
<protein>
    <submittedName>
        <fullName evidence="7">Sugar (Pentulose or hexulose) kinase</fullName>
    </submittedName>
</protein>
<evidence type="ECO:0000256" key="4">
    <source>
        <dbReference type="SAM" id="MobiDB-lite"/>
    </source>
</evidence>
<dbReference type="GO" id="GO:0016301">
    <property type="term" value="F:kinase activity"/>
    <property type="evidence" value="ECO:0007669"/>
    <property type="project" value="UniProtKB-KW"/>
</dbReference>
<dbReference type="CDD" id="cd07772">
    <property type="entry name" value="ASKHA_NBD_FGGY_NaCK-like"/>
    <property type="match status" value="1"/>
</dbReference>
<dbReference type="InterPro" id="IPR043129">
    <property type="entry name" value="ATPase_NBD"/>
</dbReference>
<sequence length="470" mass="50840">MKTLKHAGVIDIGKTNVKVAVVDLECEREVGVLTRPNRVLPGRPYPHYDIDGHWRFIRDALTRLHLEHGIDALSVTTHGACVVLLDADGNLAAPVLDYEFGGPDELASAYDAIRPDFGETGSPRLGMGLNAGAQIFWQFHTDPGLAERTASVLTYPQYWTFRLTGVAANEVTSLGCHTDLWCPRDNRYSPLVERLGLSGKMPPVKRAADPPGTILPDVARTTGLPEGLPVSCGIHDSNASLYPHLLRRSAPFSVVSTGTWVIVLSIGGQAVSLDPDRDTLINVNAFGDPVPSARFMGGREFEMILDGRERTCSAADIARVLEREIMLFPAVDPRSGPFQGREHHWSVDESTLSDGERYAALSFYLALTTAECLAMTGAEGAVLVEGPFSRNRLYLDMLQVATGRTTEAAAGSLTGTSVGAALLAARQRPAPETGGPRAEHPADPRLETYASRWRQEVHRVDAKAGMGMSP</sequence>
<keyword evidence="8" id="KW-1185">Reference proteome</keyword>
<dbReference type="PANTHER" id="PTHR43095">
    <property type="entry name" value="SUGAR KINASE"/>
    <property type="match status" value="1"/>
</dbReference>
<dbReference type="GO" id="GO:0005975">
    <property type="term" value="P:carbohydrate metabolic process"/>
    <property type="evidence" value="ECO:0007669"/>
    <property type="project" value="InterPro"/>
</dbReference>
<dbReference type="InterPro" id="IPR049382">
    <property type="entry name" value="FGGY_C_2"/>
</dbReference>
<evidence type="ECO:0000313" key="7">
    <source>
        <dbReference type="EMBL" id="POF27845.1"/>
    </source>
</evidence>
<evidence type="ECO:0000256" key="3">
    <source>
        <dbReference type="ARBA" id="ARBA00022777"/>
    </source>
</evidence>
<dbReference type="OrthoDB" id="9786272at2"/>
<evidence type="ECO:0000259" key="5">
    <source>
        <dbReference type="Pfam" id="PF00370"/>
    </source>
</evidence>
<feature type="domain" description="Carbohydrate kinase FGGY N-terminal" evidence="5">
    <location>
        <begin position="9"/>
        <end position="241"/>
    </location>
</feature>
<feature type="region of interest" description="Disordered" evidence="4">
    <location>
        <begin position="426"/>
        <end position="446"/>
    </location>
</feature>
<feature type="compositionally biased region" description="Basic and acidic residues" evidence="4">
    <location>
        <begin position="437"/>
        <end position="446"/>
    </location>
</feature>
<dbReference type="Pfam" id="PF00370">
    <property type="entry name" value="FGGY_N"/>
    <property type="match status" value="1"/>
</dbReference>
<dbReference type="Proteomes" id="UP000236959">
    <property type="component" value="Unassembled WGS sequence"/>
</dbReference>
<proteinExistence type="inferred from homology"/>
<comment type="similarity">
    <text evidence="1">Belongs to the FGGY kinase family.</text>
</comment>
<accession>A0A2S3UJK6</accession>
<dbReference type="PANTHER" id="PTHR43095:SF5">
    <property type="entry name" value="XYLULOSE KINASE"/>
    <property type="match status" value="1"/>
</dbReference>
<dbReference type="RefSeq" id="WP_103225462.1">
    <property type="nucleotide sequence ID" value="NZ_PPCN01000020.1"/>
</dbReference>
<dbReference type="InterPro" id="IPR050406">
    <property type="entry name" value="FGGY_Carb_Kinase"/>
</dbReference>
<organism evidence="7 8">
    <name type="scientific">Roseibium marinum</name>
    <dbReference type="NCBI Taxonomy" id="281252"/>
    <lineage>
        <taxon>Bacteria</taxon>
        <taxon>Pseudomonadati</taxon>
        <taxon>Pseudomonadota</taxon>
        <taxon>Alphaproteobacteria</taxon>
        <taxon>Hyphomicrobiales</taxon>
        <taxon>Stappiaceae</taxon>
        <taxon>Roseibium</taxon>
    </lineage>
</organism>
<keyword evidence="2" id="KW-0808">Transferase</keyword>
<evidence type="ECO:0000256" key="2">
    <source>
        <dbReference type="ARBA" id="ARBA00022679"/>
    </source>
</evidence>
<keyword evidence="3 7" id="KW-0418">Kinase</keyword>
<dbReference type="AlphaFoldDB" id="A0A2S3UJK6"/>
<feature type="domain" description="Carbohydrate kinase FGGY C-terminal" evidence="6">
    <location>
        <begin position="250"/>
        <end position="427"/>
    </location>
</feature>
<dbReference type="SUPFAM" id="SSF53067">
    <property type="entry name" value="Actin-like ATPase domain"/>
    <property type="match status" value="2"/>
</dbReference>
<evidence type="ECO:0000256" key="1">
    <source>
        <dbReference type="ARBA" id="ARBA00009156"/>
    </source>
</evidence>
<dbReference type="Pfam" id="PF21546">
    <property type="entry name" value="FGGY_C_2"/>
    <property type="match status" value="1"/>
</dbReference>
<comment type="caution">
    <text evidence="7">The sequence shown here is derived from an EMBL/GenBank/DDBJ whole genome shotgun (WGS) entry which is preliminary data.</text>
</comment>
<dbReference type="InterPro" id="IPR018484">
    <property type="entry name" value="FGGY_N"/>
</dbReference>
<dbReference type="EMBL" id="PPCN01000020">
    <property type="protein sequence ID" value="POF27845.1"/>
    <property type="molecule type" value="Genomic_DNA"/>
</dbReference>